<dbReference type="EMBL" id="JAUIQW010000001">
    <property type="protein sequence ID" value="MDN4872992.1"/>
    <property type="molecule type" value="Genomic_DNA"/>
</dbReference>
<reference evidence="2" key="1">
    <citation type="submission" date="2023-07" db="EMBL/GenBank/DDBJ databases">
        <title>Complete genome sequence of Bacillus cereus SRCM126073 isolated from soil.</title>
        <authorList>
            <person name="Yang H.-G."/>
            <person name="Ryu M.-S."/>
            <person name="Ha G.-S."/>
            <person name="Yang H.-J."/>
            <person name="Jeong D.-Y."/>
        </authorList>
    </citation>
    <scope>NUCLEOTIDE SEQUENCE</scope>
    <source>
        <strain evidence="2">SRCM126073</strain>
    </source>
</reference>
<comment type="caution">
    <text evidence="2">The sequence shown here is derived from an EMBL/GenBank/DDBJ whole genome shotgun (WGS) entry which is preliminary data.</text>
</comment>
<accession>A0AAW7NET5</accession>
<dbReference type="Proteomes" id="UP001175137">
    <property type="component" value="Unassembled WGS sequence"/>
</dbReference>
<dbReference type="Pfam" id="PF00550">
    <property type="entry name" value="PP-binding"/>
    <property type="match status" value="1"/>
</dbReference>
<gene>
    <name evidence="2" type="ORF">QYM23_08995</name>
</gene>
<protein>
    <submittedName>
        <fullName evidence="2">Phosphopantetheine-binding protein</fullName>
    </submittedName>
</protein>
<evidence type="ECO:0000259" key="1">
    <source>
        <dbReference type="PROSITE" id="PS50075"/>
    </source>
</evidence>
<dbReference type="InterPro" id="IPR036736">
    <property type="entry name" value="ACP-like_sf"/>
</dbReference>
<evidence type="ECO:0000313" key="2">
    <source>
        <dbReference type="EMBL" id="MDN4872992.1"/>
    </source>
</evidence>
<proteinExistence type="predicted"/>
<dbReference type="SUPFAM" id="SSF47336">
    <property type="entry name" value="ACP-like"/>
    <property type="match status" value="1"/>
</dbReference>
<dbReference type="PROSITE" id="PS50075">
    <property type="entry name" value="CARRIER"/>
    <property type="match status" value="1"/>
</dbReference>
<feature type="domain" description="Carrier" evidence="1">
    <location>
        <begin position="1"/>
        <end position="74"/>
    </location>
</feature>
<dbReference type="Gene3D" id="1.10.1200.10">
    <property type="entry name" value="ACP-like"/>
    <property type="match status" value="1"/>
</dbReference>
<name>A0AAW7NET5_BACCE</name>
<evidence type="ECO:0000313" key="3">
    <source>
        <dbReference type="Proteomes" id="UP001175137"/>
    </source>
</evidence>
<sequence>MESEFLEILNNYITEGVEANLTTSLKDLGLDSMASIDLLLGLEDQFNVSFPDELLTEETFETGQRLLDALKKLLSTEV</sequence>
<dbReference type="AlphaFoldDB" id="A0AAW7NET5"/>
<dbReference type="InterPro" id="IPR009081">
    <property type="entry name" value="PP-bd_ACP"/>
</dbReference>
<organism evidence="2 3">
    <name type="scientific">Bacillus cereus</name>
    <dbReference type="NCBI Taxonomy" id="1396"/>
    <lineage>
        <taxon>Bacteria</taxon>
        <taxon>Bacillati</taxon>
        <taxon>Bacillota</taxon>
        <taxon>Bacilli</taxon>
        <taxon>Bacillales</taxon>
        <taxon>Bacillaceae</taxon>
        <taxon>Bacillus</taxon>
        <taxon>Bacillus cereus group</taxon>
    </lineage>
</organism>
<dbReference type="RefSeq" id="WP_044796697.1">
    <property type="nucleotide sequence ID" value="NZ_CP125992.1"/>
</dbReference>